<dbReference type="NCBIfam" id="NF002634">
    <property type="entry name" value="PRK02304.1-3"/>
    <property type="match status" value="1"/>
</dbReference>
<reference evidence="13" key="1">
    <citation type="submission" date="2024-05" db="EMBL/GenBank/DDBJ databases">
        <title>Genome sequencing of novel strain.</title>
        <authorList>
            <person name="Ganbat D."/>
            <person name="Ganbat S."/>
            <person name="Lee S.-J."/>
        </authorList>
    </citation>
    <scope>NUCLEOTIDE SEQUENCE</scope>
    <source>
        <strain evidence="13">SMD15-11</strain>
    </source>
</reference>
<dbReference type="SUPFAM" id="SSF53271">
    <property type="entry name" value="PRTase-like"/>
    <property type="match status" value="1"/>
</dbReference>
<evidence type="ECO:0000256" key="11">
    <source>
        <dbReference type="HAMAP-Rule" id="MF_00004"/>
    </source>
</evidence>
<evidence type="ECO:0000256" key="2">
    <source>
        <dbReference type="ARBA" id="ARBA00004496"/>
    </source>
</evidence>
<comment type="catalytic activity">
    <reaction evidence="1 11">
        <text>AMP + diphosphate = 5-phospho-alpha-D-ribose 1-diphosphate + adenine</text>
        <dbReference type="Rhea" id="RHEA:16609"/>
        <dbReference type="ChEBI" id="CHEBI:16708"/>
        <dbReference type="ChEBI" id="CHEBI:33019"/>
        <dbReference type="ChEBI" id="CHEBI:58017"/>
        <dbReference type="ChEBI" id="CHEBI:456215"/>
        <dbReference type="EC" id="2.4.2.7"/>
    </reaction>
</comment>
<dbReference type="GO" id="GO:0006168">
    <property type="term" value="P:adenine salvage"/>
    <property type="evidence" value="ECO:0007669"/>
    <property type="project" value="InterPro"/>
</dbReference>
<evidence type="ECO:0000256" key="4">
    <source>
        <dbReference type="ARBA" id="ARBA00008391"/>
    </source>
</evidence>
<keyword evidence="8 11" id="KW-0328">Glycosyltransferase</keyword>
<name>A0AB39UTR3_9GAMM</name>
<accession>A0AB39UTR3</accession>
<dbReference type="PANTHER" id="PTHR11776:SF7">
    <property type="entry name" value="PHOSPHORIBOSYLTRANSFERASE DOMAIN-CONTAINING PROTEIN"/>
    <property type="match status" value="1"/>
</dbReference>
<comment type="subcellular location">
    <subcellularLocation>
        <location evidence="2 11">Cytoplasm</location>
    </subcellularLocation>
</comment>
<dbReference type="PANTHER" id="PTHR11776">
    <property type="entry name" value="ADENINE PHOSPHORIBOSYLTRANSFERASE"/>
    <property type="match status" value="1"/>
</dbReference>
<dbReference type="GO" id="GO:0005737">
    <property type="term" value="C:cytoplasm"/>
    <property type="evidence" value="ECO:0007669"/>
    <property type="project" value="UniProtKB-SubCell"/>
</dbReference>
<dbReference type="InterPro" id="IPR000836">
    <property type="entry name" value="PRTase_dom"/>
</dbReference>
<comment type="similarity">
    <text evidence="4 11">Belongs to the purine/pyrimidine phosphoribosyltransferase family.</text>
</comment>
<evidence type="ECO:0000256" key="7">
    <source>
        <dbReference type="ARBA" id="ARBA00022490"/>
    </source>
</evidence>
<comment type="subunit">
    <text evidence="5 11">Homodimer.</text>
</comment>
<evidence type="ECO:0000256" key="5">
    <source>
        <dbReference type="ARBA" id="ARBA00011738"/>
    </source>
</evidence>
<keyword evidence="7 11" id="KW-0963">Cytoplasm</keyword>
<organism evidence="13">
    <name type="scientific">Thermohahella caldifontis</name>
    <dbReference type="NCBI Taxonomy" id="3142973"/>
    <lineage>
        <taxon>Bacteria</taxon>
        <taxon>Pseudomonadati</taxon>
        <taxon>Pseudomonadota</taxon>
        <taxon>Gammaproteobacteria</taxon>
        <taxon>Oceanospirillales</taxon>
        <taxon>Hahellaceae</taxon>
        <taxon>Thermohahella</taxon>
    </lineage>
</organism>
<dbReference type="Gene3D" id="3.40.50.2020">
    <property type="match status" value="1"/>
</dbReference>
<dbReference type="KEGG" id="tcd:AAIA72_12710"/>
<keyword evidence="9 11" id="KW-0808">Transferase</keyword>
<dbReference type="GO" id="GO:0003999">
    <property type="term" value="F:adenine phosphoribosyltransferase activity"/>
    <property type="evidence" value="ECO:0007669"/>
    <property type="project" value="UniProtKB-UniRule"/>
</dbReference>
<evidence type="ECO:0000256" key="9">
    <source>
        <dbReference type="ARBA" id="ARBA00022679"/>
    </source>
</evidence>
<feature type="domain" description="Phosphoribosyltransferase" evidence="12">
    <location>
        <begin position="49"/>
        <end position="158"/>
    </location>
</feature>
<evidence type="ECO:0000259" key="12">
    <source>
        <dbReference type="Pfam" id="PF00156"/>
    </source>
</evidence>
<dbReference type="FunFam" id="3.40.50.2020:FF:000021">
    <property type="entry name" value="Adenine phosphoribosyltransferase"/>
    <property type="match status" value="1"/>
</dbReference>
<dbReference type="HAMAP" id="MF_00004">
    <property type="entry name" value="Aden_phosphoribosyltr"/>
    <property type="match status" value="1"/>
</dbReference>
<dbReference type="EC" id="2.4.2.7" evidence="6 11"/>
<dbReference type="NCBIfam" id="TIGR01090">
    <property type="entry name" value="apt"/>
    <property type="match status" value="1"/>
</dbReference>
<dbReference type="Pfam" id="PF00156">
    <property type="entry name" value="Pribosyltran"/>
    <property type="match status" value="1"/>
</dbReference>
<evidence type="ECO:0000256" key="6">
    <source>
        <dbReference type="ARBA" id="ARBA00011893"/>
    </source>
</evidence>
<dbReference type="InterPro" id="IPR029057">
    <property type="entry name" value="PRTase-like"/>
</dbReference>
<evidence type="ECO:0000256" key="8">
    <source>
        <dbReference type="ARBA" id="ARBA00022676"/>
    </source>
</evidence>
<dbReference type="NCBIfam" id="NF002636">
    <property type="entry name" value="PRK02304.1-5"/>
    <property type="match status" value="1"/>
</dbReference>
<dbReference type="CDD" id="cd06223">
    <property type="entry name" value="PRTases_typeI"/>
    <property type="match status" value="1"/>
</dbReference>
<sequence>MADPYFRDTIRNAIRTVPDWPQPGVMFRDITTALQDRTVFRKLIDAFVHRYHGERLDVVAGVDARGFIIGAPIAYELNTSFVPVRKKGKLPFDTVSERYTLEYGEAEVELHKDAIRPGDRVLLVDDLIATGGTMLAAASLIRKLGGEIVECAAVIDLPDLGGSARMREENLSVFALCEFEGD</sequence>
<evidence type="ECO:0000256" key="1">
    <source>
        <dbReference type="ARBA" id="ARBA00000868"/>
    </source>
</evidence>
<dbReference type="GO" id="GO:0044209">
    <property type="term" value="P:AMP salvage"/>
    <property type="evidence" value="ECO:0007669"/>
    <property type="project" value="UniProtKB-UniRule"/>
</dbReference>
<keyword evidence="10 11" id="KW-0660">Purine salvage</keyword>
<dbReference type="EMBL" id="CP154858">
    <property type="protein sequence ID" value="XDT71663.1"/>
    <property type="molecule type" value="Genomic_DNA"/>
</dbReference>
<dbReference type="AlphaFoldDB" id="A0AB39UTR3"/>
<dbReference type="GO" id="GO:0006166">
    <property type="term" value="P:purine ribonucleoside salvage"/>
    <property type="evidence" value="ECO:0007669"/>
    <property type="project" value="UniProtKB-UniRule"/>
</dbReference>
<comment type="function">
    <text evidence="11">Catalyzes a salvage reaction resulting in the formation of AMP, that is energically less costly than de novo synthesis.</text>
</comment>
<gene>
    <name evidence="11" type="primary">apt</name>
    <name evidence="13" type="ORF">AAIA72_12710</name>
</gene>
<evidence type="ECO:0000256" key="10">
    <source>
        <dbReference type="ARBA" id="ARBA00022726"/>
    </source>
</evidence>
<dbReference type="InterPro" id="IPR005764">
    <property type="entry name" value="Ade_phspho_trans"/>
</dbReference>
<proteinExistence type="inferred from homology"/>
<dbReference type="InterPro" id="IPR050120">
    <property type="entry name" value="Adenine_PRTase"/>
</dbReference>
<protein>
    <recommendedName>
        <fullName evidence="6 11">Adenine phosphoribosyltransferase</fullName>
        <shortName evidence="11">APRT</shortName>
        <ecNumber evidence="6 11">2.4.2.7</ecNumber>
    </recommendedName>
</protein>
<comment type="pathway">
    <text evidence="3 11">Purine metabolism; AMP biosynthesis via salvage pathway; AMP from adenine: step 1/1.</text>
</comment>
<dbReference type="RefSeq" id="WP_369600689.1">
    <property type="nucleotide sequence ID" value="NZ_CP154858.1"/>
</dbReference>
<evidence type="ECO:0000313" key="13">
    <source>
        <dbReference type="EMBL" id="XDT71663.1"/>
    </source>
</evidence>
<evidence type="ECO:0000256" key="3">
    <source>
        <dbReference type="ARBA" id="ARBA00004659"/>
    </source>
</evidence>